<dbReference type="Pfam" id="PF14559">
    <property type="entry name" value="TPR_19"/>
    <property type="match status" value="1"/>
</dbReference>
<dbReference type="PANTHER" id="PTHR44943">
    <property type="entry name" value="CELLULOSE SYNTHASE OPERON PROTEIN C"/>
    <property type="match status" value="1"/>
</dbReference>
<dbReference type="InterPro" id="IPR051685">
    <property type="entry name" value="Ycf3/AcsC/BcsC/TPR_MFPF"/>
</dbReference>
<dbReference type="EMBL" id="AZEZ01000013">
    <property type="protein sequence ID" value="KRL45439.1"/>
    <property type="molecule type" value="Genomic_DNA"/>
</dbReference>
<dbReference type="STRING" id="1423770.FD29_GL000359"/>
<evidence type="ECO:0000313" key="4">
    <source>
        <dbReference type="EMBL" id="KRL45439.1"/>
    </source>
</evidence>
<keyword evidence="2 3" id="KW-0802">TPR repeat</keyword>
<dbReference type="PATRIC" id="fig|1423770.3.peg.363"/>
<feature type="repeat" description="TPR" evidence="3">
    <location>
        <begin position="32"/>
        <end position="65"/>
    </location>
</feature>
<dbReference type="SMART" id="SM00028">
    <property type="entry name" value="TPR"/>
    <property type="match status" value="3"/>
</dbReference>
<dbReference type="Proteomes" id="UP000050872">
    <property type="component" value="Unassembled WGS sequence"/>
</dbReference>
<gene>
    <name evidence="4" type="ORF">FD29_GL000359</name>
</gene>
<dbReference type="InterPro" id="IPR019734">
    <property type="entry name" value="TPR_rpt"/>
</dbReference>
<reference evidence="4 5" key="1">
    <citation type="journal article" date="2015" name="Genome Announc.">
        <title>Expanding the biotechnology potential of lactobacilli through comparative genomics of 213 strains and associated genera.</title>
        <authorList>
            <person name="Sun Z."/>
            <person name="Harris H.M."/>
            <person name="McCann A."/>
            <person name="Guo C."/>
            <person name="Argimon S."/>
            <person name="Zhang W."/>
            <person name="Yang X."/>
            <person name="Jeffery I.B."/>
            <person name="Cooney J.C."/>
            <person name="Kagawa T.F."/>
            <person name="Liu W."/>
            <person name="Song Y."/>
            <person name="Salvetti E."/>
            <person name="Wrobel A."/>
            <person name="Rasinkangas P."/>
            <person name="Parkhill J."/>
            <person name="Rea M.C."/>
            <person name="O'Sullivan O."/>
            <person name="Ritari J."/>
            <person name="Douillard F.P."/>
            <person name="Paul Ross R."/>
            <person name="Yang R."/>
            <person name="Briner A.E."/>
            <person name="Felis G.E."/>
            <person name="de Vos W.M."/>
            <person name="Barrangou R."/>
            <person name="Klaenhammer T.R."/>
            <person name="Caufield P.W."/>
            <person name="Cui Y."/>
            <person name="Zhang H."/>
            <person name="O'Toole P.W."/>
        </authorList>
    </citation>
    <scope>NUCLEOTIDE SEQUENCE [LARGE SCALE GENOMIC DNA]</scope>
    <source>
        <strain evidence="4 5">DSM 14500</strain>
    </source>
</reference>
<organism evidence="4 5">
    <name type="scientific">Companilactobacillus mindensis DSM 14500</name>
    <dbReference type="NCBI Taxonomy" id="1423770"/>
    <lineage>
        <taxon>Bacteria</taxon>
        <taxon>Bacillati</taxon>
        <taxon>Bacillota</taxon>
        <taxon>Bacilli</taxon>
        <taxon>Lactobacillales</taxon>
        <taxon>Lactobacillaceae</taxon>
        <taxon>Companilactobacillus</taxon>
    </lineage>
</organism>
<dbReference type="RefSeq" id="WP_057887341.1">
    <property type="nucleotide sequence ID" value="NZ_AZEZ01000013.1"/>
</dbReference>
<dbReference type="Gene3D" id="1.25.40.10">
    <property type="entry name" value="Tetratricopeptide repeat domain"/>
    <property type="match status" value="1"/>
</dbReference>
<feature type="repeat" description="TPR" evidence="3">
    <location>
        <begin position="66"/>
        <end position="99"/>
    </location>
</feature>
<evidence type="ECO:0000256" key="1">
    <source>
        <dbReference type="ARBA" id="ARBA00022737"/>
    </source>
</evidence>
<comment type="caution">
    <text evidence="4">The sequence shown here is derived from an EMBL/GenBank/DDBJ whole genome shotgun (WGS) entry which is preliminary data.</text>
</comment>
<dbReference type="InterPro" id="IPR011990">
    <property type="entry name" value="TPR-like_helical_dom_sf"/>
</dbReference>
<sequence length="222" mass="25412">MNKKAEKLFNQGDKEAAIKLIVADLNQNAKQLPEILQLSTYLVQAGDLEQAEELLARSLEMFPNNQDLLYNLGNVYYLADEFDKAGSIFQKLVDKNYAFEAYFMMAKTLDQQGKKQLAIMYALTAVEKAPKDQQANELLADLLLANGNFNESLGFYQAANKIKPQAKYYFNMALCAMNLKLDYQEYLNQAKQIDEKYYLKNEKKLAELQEYLKQQGDNHGGE</sequence>
<keyword evidence="1" id="KW-0677">Repeat</keyword>
<dbReference type="AlphaFoldDB" id="A0A0R1QKZ4"/>
<dbReference type="Pfam" id="PF13432">
    <property type="entry name" value="TPR_16"/>
    <property type="match status" value="1"/>
</dbReference>
<keyword evidence="5" id="KW-1185">Reference proteome</keyword>
<dbReference type="PANTHER" id="PTHR44943:SF8">
    <property type="entry name" value="TPR REPEAT-CONTAINING PROTEIN MJ0263"/>
    <property type="match status" value="1"/>
</dbReference>
<evidence type="ECO:0000313" key="5">
    <source>
        <dbReference type="Proteomes" id="UP000050872"/>
    </source>
</evidence>
<protein>
    <submittedName>
        <fullName evidence="4">Uncharacterized protein</fullName>
    </submittedName>
</protein>
<proteinExistence type="predicted"/>
<accession>A0A0R1QKZ4</accession>
<evidence type="ECO:0000256" key="3">
    <source>
        <dbReference type="PROSITE-ProRule" id="PRU00339"/>
    </source>
</evidence>
<dbReference type="PROSITE" id="PS50005">
    <property type="entry name" value="TPR"/>
    <property type="match status" value="2"/>
</dbReference>
<dbReference type="OrthoDB" id="2329209at2"/>
<evidence type="ECO:0000256" key="2">
    <source>
        <dbReference type="ARBA" id="ARBA00022803"/>
    </source>
</evidence>
<dbReference type="SUPFAM" id="SSF48452">
    <property type="entry name" value="TPR-like"/>
    <property type="match status" value="1"/>
</dbReference>
<name>A0A0R1QKZ4_9LACO</name>